<dbReference type="CDD" id="cd07389">
    <property type="entry name" value="MPP_PhoD"/>
    <property type="match status" value="1"/>
</dbReference>
<protein>
    <submittedName>
        <fullName evidence="3">Phosphodiesterase/alkaline phosphatase D</fullName>
    </submittedName>
</protein>
<proteinExistence type="predicted"/>
<reference evidence="4" key="1">
    <citation type="submission" date="2019-08" db="EMBL/GenBank/DDBJ databases">
        <title>Limnoglobus roseus gen. nov., sp. nov., a novel freshwater planctomycete with a giant genome from the family Gemmataceae.</title>
        <authorList>
            <person name="Kulichevskaya I.S."/>
            <person name="Naumoff D.G."/>
            <person name="Miroshnikov K."/>
            <person name="Ivanova A."/>
            <person name="Philippov D.A."/>
            <person name="Hakobyan A."/>
            <person name="Rijpstra I.C."/>
            <person name="Sinninghe Damste J.S."/>
            <person name="Liesack W."/>
            <person name="Dedysh S.N."/>
        </authorList>
    </citation>
    <scope>NUCLEOTIDE SEQUENCE [LARGE SCALE GENOMIC DNA]</scope>
    <source>
        <strain evidence="4">PX52</strain>
    </source>
</reference>
<accession>A0A5C1AB46</accession>
<feature type="signal peptide" evidence="1">
    <location>
        <begin position="1"/>
        <end position="19"/>
    </location>
</feature>
<dbReference type="InterPro" id="IPR038607">
    <property type="entry name" value="PhoD-like_sf"/>
</dbReference>
<evidence type="ECO:0000313" key="4">
    <source>
        <dbReference type="Proteomes" id="UP000324974"/>
    </source>
</evidence>
<dbReference type="EMBL" id="CP042425">
    <property type="protein sequence ID" value="QEL15447.1"/>
    <property type="molecule type" value="Genomic_DNA"/>
</dbReference>
<evidence type="ECO:0000256" key="1">
    <source>
        <dbReference type="SAM" id="SignalP"/>
    </source>
</evidence>
<organism evidence="3 4">
    <name type="scientific">Limnoglobus roseus</name>
    <dbReference type="NCBI Taxonomy" id="2598579"/>
    <lineage>
        <taxon>Bacteria</taxon>
        <taxon>Pseudomonadati</taxon>
        <taxon>Planctomycetota</taxon>
        <taxon>Planctomycetia</taxon>
        <taxon>Gemmatales</taxon>
        <taxon>Gemmataceae</taxon>
        <taxon>Limnoglobus</taxon>
    </lineage>
</organism>
<gene>
    <name evidence="3" type="ORF">PX52LOC_02366</name>
</gene>
<dbReference type="AlphaFoldDB" id="A0A5C1AB46"/>
<evidence type="ECO:0000259" key="2">
    <source>
        <dbReference type="Pfam" id="PF09423"/>
    </source>
</evidence>
<dbReference type="SUPFAM" id="SSF56300">
    <property type="entry name" value="Metallo-dependent phosphatases"/>
    <property type="match status" value="1"/>
</dbReference>
<dbReference type="PANTHER" id="PTHR33987:SF1">
    <property type="entry name" value="CALCINEURIN-LIKE METALLO-PHOSPHOESTERASE SUPERFAMILY PROTEIN"/>
    <property type="match status" value="1"/>
</dbReference>
<evidence type="ECO:0000313" key="3">
    <source>
        <dbReference type="EMBL" id="QEL15447.1"/>
    </source>
</evidence>
<dbReference type="PANTHER" id="PTHR33987">
    <property type="entry name" value="CALCINEURIN-LIKE METALLO-PHOSPHOESTERASE SUPERFAMILY PROTEIN"/>
    <property type="match status" value="1"/>
</dbReference>
<sequence>MPRVLLAFLLFAASLPATAQDKPLTRIAFGSCADQDKPCPIWGAIGKLQPELLVLLGDTIYADLDKSKAVTSALIQSKYDILNALPAFAALRKSTPMMAVWDDHDYGKNDGDARFPLKDQSRQIFLDFLAVPKDSPRRTRKGVYDAQVFGPPGKRVQVILLDGRYHRSTIKTKFDPRRRLTESIPTDDPAATFLGEEQWKWLEEQLNVPAEVRLLGSGIQLLCDEHPFEKWALIPHERDRLYKLLRDTKANGVIVLSGDRHLAELSVSTDAIGYPLYDITSSGFNQATNSWRAPEKNRHRVAAMPFGNNFGFITIDWASETSPRIGLELRDEAGEVAIRHPIRLGLLTAGDQPGKAVVKLPEGMINPAAALKGKVGDEVTVQFEVQAARVTADKKRLFLNSETDFRDEKNFTVVLNAKARDGTYKDATGDTFKGKTVRVKGKLSAYQGKLQIEVDDEKQVEVVK</sequence>
<dbReference type="InterPro" id="IPR018946">
    <property type="entry name" value="PhoD-like_MPP"/>
</dbReference>
<name>A0A5C1AB46_9BACT</name>
<dbReference type="RefSeq" id="WP_149110264.1">
    <property type="nucleotide sequence ID" value="NZ_CP042425.1"/>
</dbReference>
<feature type="domain" description="PhoD-like phosphatase metallophosphatase" evidence="2">
    <location>
        <begin position="31"/>
        <end position="263"/>
    </location>
</feature>
<keyword evidence="4" id="KW-1185">Reference proteome</keyword>
<dbReference type="InterPro" id="IPR029052">
    <property type="entry name" value="Metallo-depent_PP-like"/>
</dbReference>
<dbReference type="Proteomes" id="UP000324974">
    <property type="component" value="Chromosome"/>
</dbReference>
<feature type="chain" id="PRO_5022690505" evidence="1">
    <location>
        <begin position="20"/>
        <end position="464"/>
    </location>
</feature>
<dbReference type="OrthoDB" id="9815670at2"/>
<dbReference type="Pfam" id="PF09423">
    <property type="entry name" value="PhoD"/>
    <property type="match status" value="1"/>
</dbReference>
<dbReference type="Gene3D" id="3.60.21.70">
    <property type="entry name" value="PhoD-like phosphatase"/>
    <property type="match status" value="1"/>
</dbReference>
<keyword evidence="1" id="KW-0732">Signal</keyword>
<dbReference type="KEGG" id="lrs:PX52LOC_02366"/>